<organism evidence="2 3">
    <name type="scientific">Panicum virgatum</name>
    <name type="common">Blackwell switchgrass</name>
    <dbReference type="NCBI Taxonomy" id="38727"/>
    <lineage>
        <taxon>Eukaryota</taxon>
        <taxon>Viridiplantae</taxon>
        <taxon>Streptophyta</taxon>
        <taxon>Embryophyta</taxon>
        <taxon>Tracheophyta</taxon>
        <taxon>Spermatophyta</taxon>
        <taxon>Magnoliopsida</taxon>
        <taxon>Liliopsida</taxon>
        <taxon>Poales</taxon>
        <taxon>Poaceae</taxon>
        <taxon>PACMAD clade</taxon>
        <taxon>Panicoideae</taxon>
        <taxon>Panicodae</taxon>
        <taxon>Paniceae</taxon>
        <taxon>Panicinae</taxon>
        <taxon>Panicum</taxon>
        <taxon>Panicum sect. Hiantes</taxon>
    </lineage>
</organism>
<comment type="caution">
    <text evidence="2">The sequence shown here is derived from an EMBL/GenBank/DDBJ whole genome shotgun (WGS) entry which is preliminary data.</text>
</comment>
<evidence type="ECO:0000313" key="3">
    <source>
        <dbReference type="Proteomes" id="UP000823388"/>
    </source>
</evidence>
<accession>A0A8T0NU92</accession>
<proteinExistence type="predicted"/>
<feature type="region of interest" description="Disordered" evidence="1">
    <location>
        <begin position="1"/>
        <end position="88"/>
    </location>
</feature>
<feature type="compositionally biased region" description="Basic residues" evidence="1">
    <location>
        <begin position="1"/>
        <end position="11"/>
    </location>
</feature>
<dbReference type="EMBL" id="CM029053">
    <property type="protein sequence ID" value="KAG2551889.1"/>
    <property type="molecule type" value="Genomic_DNA"/>
</dbReference>
<reference evidence="2" key="1">
    <citation type="submission" date="2020-05" db="EMBL/GenBank/DDBJ databases">
        <title>WGS assembly of Panicum virgatum.</title>
        <authorList>
            <person name="Lovell J.T."/>
            <person name="Jenkins J."/>
            <person name="Shu S."/>
            <person name="Juenger T.E."/>
            <person name="Schmutz J."/>
        </authorList>
    </citation>
    <scope>NUCLEOTIDE SEQUENCE</scope>
    <source>
        <strain evidence="2">AP13</strain>
    </source>
</reference>
<feature type="compositionally biased region" description="Pro residues" evidence="1">
    <location>
        <begin position="74"/>
        <end position="88"/>
    </location>
</feature>
<protein>
    <submittedName>
        <fullName evidence="2">Uncharacterized protein</fullName>
    </submittedName>
</protein>
<name>A0A8T0NU92_PANVG</name>
<evidence type="ECO:0000313" key="2">
    <source>
        <dbReference type="EMBL" id="KAG2551889.1"/>
    </source>
</evidence>
<feature type="compositionally biased region" description="Low complexity" evidence="1">
    <location>
        <begin position="12"/>
        <end position="21"/>
    </location>
</feature>
<evidence type="ECO:0000256" key="1">
    <source>
        <dbReference type="SAM" id="MobiDB-lite"/>
    </source>
</evidence>
<dbReference type="Proteomes" id="UP000823388">
    <property type="component" value="Chromosome 9K"/>
</dbReference>
<sequence>MRSFLTRRTHRAGPAAAMRAPRVGDSDCCTALGPGGVKPGVKSRSLAAPVPTIPLPTHPASSGRGGVPGCGWPPAAPPPPPPPLPPGGSAPLLPRIGWRGLDGFLRALVSNPSLPRTDTLVAREPVWCPARSAHFFLPLPVRRRVRVPGGTPKIQPVACMAVSAVGLGSLGGVHQRTRSILRSQWCSAVEHLGAQLR</sequence>
<keyword evidence="3" id="KW-1185">Reference proteome</keyword>
<gene>
    <name evidence="2" type="ORF">PVAP13_9KG445600</name>
</gene>
<dbReference type="AlphaFoldDB" id="A0A8T0NU92"/>